<name>A0A074ZCY1_OPIVI</name>
<organism evidence="1 2">
    <name type="scientific">Opisthorchis viverrini</name>
    <name type="common">Southeast Asian liver fluke</name>
    <dbReference type="NCBI Taxonomy" id="6198"/>
    <lineage>
        <taxon>Eukaryota</taxon>
        <taxon>Metazoa</taxon>
        <taxon>Spiralia</taxon>
        <taxon>Lophotrochozoa</taxon>
        <taxon>Platyhelminthes</taxon>
        <taxon>Trematoda</taxon>
        <taxon>Digenea</taxon>
        <taxon>Opisthorchiida</taxon>
        <taxon>Opisthorchiata</taxon>
        <taxon>Opisthorchiidae</taxon>
        <taxon>Opisthorchis</taxon>
    </lineage>
</organism>
<dbReference type="CTD" id="20329345"/>
<evidence type="ECO:0000313" key="2">
    <source>
        <dbReference type="Proteomes" id="UP000054324"/>
    </source>
</evidence>
<feature type="non-terminal residue" evidence="1">
    <location>
        <position position="1"/>
    </location>
</feature>
<keyword evidence="2" id="KW-1185">Reference proteome</keyword>
<proteinExistence type="predicted"/>
<dbReference type="EMBL" id="KL596999">
    <property type="protein sequence ID" value="KER21050.1"/>
    <property type="molecule type" value="Genomic_DNA"/>
</dbReference>
<reference evidence="1 2" key="1">
    <citation type="submission" date="2013-11" db="EMBL/GenBank/DDBJ databases">
        <title>Opisthorchis viverrini - life in the bile duct.</title>
        <authorList>
            <person name="Young N.D."/>
            <person name="Nagarajan N."/>
            <person name="Lin S.J."/>
            <person name="Korhonen P.K."/>
            <person name="Jex A.R."/>
            <person name="Hall R.S."/>
            <person name="Safavi-Hemami H."/>
            <person name="Kaewkong W."/>
            <person name="Bertrand D."/>
            <person name="Gao S."/>
            <person name="Seet Q."/>
            <person name="Wongkham S."/>
            <person name="Teh B.T."/>
            <person name="Wongkham C."/>
            <person name="Intapan P.M."/>
            <person name="Maleewong W."/>
            <person name="Yang X."/>
            <person name="Hu M."/>
            <person name="Wang Z."/>
            <person name="Hofmann A."/>
            <person name="Sternberg P.W."/>
            <person name="Tan P."/>
            <person name="Wang J."/>
            <person name="Gasser R.B."/>
        </authorList>
    </citation>
    <scope>NUCLEOTIDE SEQUENCE [LARGE SCALE GENOMIC DNA]</scope>
</reference>
<evidence type="ECO:0000313" key="1">
    <source>
        <dbReference type="EMBL" id="KER21050.1"/>
    </source>
</evidence>
<dbReference type="AlphaFoldDB" id="A0A074ZCY1"/>
<gene>
    <name evidence="1" type="ORF">T265_15180</name>
</gene>
<dbReference type="Proteomes" id="UP000054324">
    <property type="component" value="Unassembled WGS sequence"/>
</dbReference>
<dbReference type="RefSeq" id="XP_009175206.1">
    <property type="nucleotide sequence ID" value="XM_009176942.1"/>
</dbReference>
<protein>
    <submittedName>
        <fullName evidence="1">Uncharacterized protein</fullName>
    </submittedName>
</protein>
<feature type="non-terminal residue" evidence="1">
    <location>
        <position position="140"/>
    </location>
</feature>
<dbReference type="KEGG" id="ovi:T265_15180"/>
<sequence length="140" mass="15406">PPETTVLPATTQFSDQPGGPDFDRWQIFLCYGAGLNEMQEWVITPVLCSIPKNDVLTGKFSVDIVGIIDRYIGRPLALNIAHVRGWHRENLGGIGGDYMDYKDVVLSLRTQNEAAIGGLDGRNFHFLGAGLSPKKPRNLP</sequence>
<accession>A0A074ZCY1</accession>
<dbReference type="GeneID" id="20329345"/>